<comment type="caution">
    <text evidence="2">The sequence shown here is derived from an EMBL/GenBank/DDBJ whole genome shotgun (WGS) entry which is preliminary data.</text>
</comment>
<accession>A0A8H7PV73</accession>
<name>A0A8H7PV73_9FUNG</name>
<sequence>MLDRVFPWKNAMGDTILVRWSWGYLLCAASNGLSFLLCNDTQKRNASTGAQSKPRRKILCIYHEAIEEQHPMREKNNRKEDR</sequence>
<keyword evidence="1" id="KW-0812">Transmembrane</keyword>
<dbReference type="EMBL" id="JAEPRA010000009">
    <property type="protein sequence ID" value="KAG2180463.1"/>
    <property type="molecule type" value="Genomic_DNA"/>
</dbReference>
<feature type="transmembrane region" description="Helical" evidence="1">
    <location>
        <begin position="20"/>
        <end position="38"/>
    </location>
</feature>
<evidence type="ECO:0000256" key="1">
    <source>
        <dbReference type="SAM" id="Phobius"/>
    </source>
</evidence>
<reference evidence="2" key="1">
    <citation type="submission" date="2020-12" db="EMBL/GenBank/DDBJ databases">
        <title>Metabolic potential, ecology and presence of endohyphal bacteria is reflected in genomic diversity of Mucoromycotina.</title>
        <authorList>
            <person name="Muszewska A."/>
            <person name="Okrasinska A."/>
            <person name="Steczkiewicz K."/>
            <person name="Drgas O."/>
            <person name="Orlowska M."/>
            <person name="Perlinska-Lenart U."/>
            <person name="Aleksandrzak-Piekarczyk T."/>
            <person name="Szatraj K."/>
            <person name="Zielenkiewicz U."/>
            <person name="Pilsyk S."/>
            <person name="Malc E."/>
            <person name="Mieczkowski P."/>
            <person name="Kruszewska J.S."/>
            <person name="Biernat P."/>
            <person name="Pawlowska J."/>
        </authorList>
    </citation>
    <scope>NUCLEOTIDE SEQUENCE</scope>
    <source>
        <strain evidence="2">WA0000051536</strain>
    </source>
</reference>
<protein>
    <submittedName>
        <fullName evidence="2">Uncharacterized protein</fullName>
    </submittedName>
</protein>
<keyword evidence="3" id="KW-1185">Reference proteome</keyword>
<gene>
    <name evidence="2" type="ORF">INT44_003467</name>
</gene>
<evidence type="ECO:0000313" key="3">
    <source>
        <dbReference type="Proteomes" id="UP000612746"/>
    </source>
</evidence>
<evidence type="ECO:0000313" key="2">
    <source>
        <dbReference type="EMBL" id="KAG2180463.1"/>
    </source>
</evidence>
<keyword evidence="1" id="KW-0472">Membrane</keyword>
<proteinExistence type="predicted"/>
<organism evidence="2 3">
    <name type="scientific">Umbelopsis vinacea</name>
    <dbReference type="NCBI Taxonomy" id="44442"/>
    <lineage>
        <taxon>Eukaryota</taxon>
        <taxon>Fungi</taxon>
        <taxon>Fungi incertae sedis</taxon>
        <taxon>Mucoromycota</taxon>
        <taxon>Mucoromycotina</taxon>
        <taxon>Umbelopsidomycetes</taxon>
        <taxon>Umbelopsidales</taxon>
        <taxon>Umbelopsidaceae</taxon>
        <taxon>Umbelopsis</taxon>
    </lineage>
</organism>
<dbReference type="Proteomes" id="UP000612746">
    <property type="component" value="Unassembled WGS sequence"/>
</dbReference>
<dbReference type="AlphaFoldDB" id="A0A8H7PV73"/>
<keyword evidence="1" id="KW-1133">Transmembrane helix</keyword>